<dbReference type="OrthoDB" id="135105at2"/>
<organism evidence="4">
    <name type="scientific">Solibacter usitatus (strain Ellin6076)</name>
    <dbReference type="NCBI Taxonomy" id="234267"/>
    <lineage>
        <taxon>Bacteria</taxon>
        <taxon>Pseudomonadati</taxon>
        <taxon>Acidobacteriota</taxon>
        <taxon>Terriglobia</taxon>
        <taxon>Bryobacterales</taxon>
        <taxon>Solibacteraceae</taxon>
        <taxon>Candidatus Solibacter</taxon>
    </lineage>
</organism>
<sequence length="1134" mass="126316">MPSPSITAKRSAGKGRSNPILKLAESARRNELVAIIGTGVSVGLANAKIPTLSWKGLIRDGFQYAQKKGKISADQIATWQPQLDSSDLDEVLGAAEFMARKLDAPEGDLYSRWFESTFKDLRPANKRMEQAIRGLRAADIPLCTLNYDTLLEAVTGLPSVNTAESVKLAEWMRREYPSILHLHGSWDVPISCILGIRDYQTTLGNEVRDLIQRSLGAFRRLLFIGCGDTFADPNFSALIKWLRNNLKTAAPEHFALVTDAEVALRHKDPTWLGFVEPLSYGSDHSDLPNFLLELFPAHAGKSRSKATLTKTGTAVSKHARLLRDYRAFLLKDCGEMTIEGVRADLDTAQRRFDLERLFVPLEVVRCPPEFPLSDPQRDEKLRKWQEKHKEPITFGKLLGRTRHIALLALPGGGKSLLLKRLAVAYADPSRRRASSDALPDLDLLPVLIRCREWRELIHRPIQAILNNLADFTGHAALDGLSEALSPLFREGRTLLLVDGLDEIHDDALRATFVEHLEAFIAENKLTRLVVTSREAGFSLVAPSLSRFCERWRVAPLSSGAINTLCGHWHLLMTGHTPGAREEGRQIAEFLITNESLRRLAENPLLLTMLLVVKHGAGRLPPDRVSLYGRAVEVLLDTWNIKGHEPLNLKEAVPQLAFVAFQLMRAGKQTATERELLELLEQAREGVPQIRRYAKDNPQEFLKRVELRSSLVVEVGRQADGSSTVPFYQFRHLTFQEYLAAVAAVEGHYLGYQQNDTVLTPLQSNITSEEWKEVIPMSAVLARKQAQPLIKTLVALGNDLRKKTEADESHGKIQTSDPSRIPPPVARLVQCLIEEAEAAPDTIAAALKLVVFFAKGCRSTEDWRALARGPYGNELIHQGWLYHSSMTWPNATLIRSTCAALAFLRRQESYWESAEGRAEVKDLLRSGDAEAVWRGLFTWAGLCNGRERPRSNRRGQETLLLADIEETLSHDDPGVLDAALWTWGYIHFLNPGRVKPRPAILDRLLTLWLGAIAQSQPRSAASVALGTKIGLPRRAWTPVLTESQAQAIRQQINNSSSFAKESALRAGSMVAFHAGNVLAEAELVERIVGIAKNDLAGRPERDILHMLKEMGETGRKALKSLQQLSENRTRTGTDA</sequence>
<dbReference type="Gene3D" id="3.40.50.300">
    <property type="entry name" value="P-loop containing nucleotide triphosphate hydrolases"/>
    <property type="match status" value="1"/>
</dbReference>
<dbReference type="InParanoid" id="Q01YL7"/>
<evidence type="ECO:0000256" key="2">
    <source>
        <dbReference type="ARBA" id="ARBA00022990"/>
    </source>
</evidence>
<keyword evidence="1" id="KW-0597">Phosphoprotein</keyword>
<dbReference type="SUPFAM" id="SSF52540">
    <property type="entry name" value="P-loop containing nucleoside triphosphate hydrolases"/>
    <property type="match status" value="1"/>
</dbReference>
<dbReference type="AlphaFoldDB" id="Q01YL7"/>
<dbReference type="Pfam" id="PF13289">
    <property type="entry name" value="SIR2_2"/>
    <property type="match status" value="1"/>
</dbReference>
<dbReference type="EMBL" id="CP000473">
    <property type="protein sequence ID" value="ABJ85248.1"/>
    <property type="molecule type" value="Genomic_DNA"/>
</dbReference>
<dbReference type="InterPro" id="IPR027417">
    <property type="entry name" value="P-loop_NTPase"/>
</dbReference>
<dbReference type="PROSITE" id="PS50837">
    <property type="entry name" value="NACHT"/>
    <property type="match status" value="1"/>
</dbReference>
<evidence type="ECO:0000256" key="1">
    <source>
        <dbReference type="ARBA" id="ARBA00022553"/>
    </source>
</evidence>
<reference evidence="4" key="1">
    <citation type="submission" date="2006-10" db="EMBL/GenBank/DDBJ databases">
        <title>Complete sequence of Solibacter usitatus Ellin6076.</title>
        <authorList>
            <consortium name="US DOE Joint Genome Institute"/>
            <person name="Copeland A."/>
            <person name="Lucas S."/>
            <person name="Lapidus A."/>
            <person name="Barry K."/>
            <person name="Detter J.C."/>
            <person name="Glavina del Rio T."/>
            <person name="Hammon N."/>
            <person name="Israni S."/>
            <person name="Dalin E."/>
            <person name="Tice H."/>
            <person name="Pitluck S."/>
            <person name="Thompson L.S."/>
            <person name="Brettin T."/>
            <person name="Bruce D."/>
            <person name="Han C."/>
            <person name="Tapia R."/>
            <person name="Gilna P."/>
            <person name="Schmutz J."/>
            <person name="Larimer F."/>
            <person name="Land M."/>
            <person name="Hauser L."/>
            <person name="Kyrpides N."/>
            <person name="Mikhailova N."/>
            <person name="Janssen P.H."/>
            <person name="Kuske C.R."/>
            <person name="Richardson P."/>
        </authorList>
    </citation>
    <scope>NUCLEOTIDE SEQUENCE</scope>
    <source>
        <strain evidence="4">Ellin6076</strain>
    </source>
</reference>
<dbReference type="InterPro" id="IPR038916">
    <property type="entry name" value="FAM118"/>
</dbReference>
<evidence type="ECO:0000259" key="3">
    <source>
        <dbReference type="PROSITE" id="PS50837"/>
    </source>
</evidence>
<dbReference type="InterPro" id="IPR007111">
    <property type="entry name" value="NACHT_NTPase"/>
</dbReference>
<dbReference type="PANTHER" id="PTHR28623:SF1">
    <property type="entry name" value="PROTEIN FAM118B"/>
    <property type="match status" value="1"/>
</dbReference>
<name>Q01YL7_SOLUE</name>
<dbReference type="STRING" id="234267.Acid_4286"/>
<dbReference type="SUPFAM" id="SSF48371">
    <property type="entry name" value="ARM repeat"/>
    <property type="match status" value="1"/>
</dbReference>
<accession>Q01YL7</accession>
<dbReference type="HOGENOM" id="CLU_278604_0_0_0"/>
<dbReference type="InterPro" id="IPR016024">
    <property type="entry name" value="ARM-type_fold"/>
</dbReference>
<evidence type="ECO:0000313" key="4">
    <source>
        <dbReference type="EMBL" id="ABJ85248.1"/>
    </source>
</evidence>
<protein>
    <submittedName>
        <fullName evidence="4">Putative signal transduction protein with Nacht domain</fullName>
    </submittedName>
</protein>
<feature type="domain" description="NACHT" evidence="3">
    <location>
        <begin position="402"/>
        <end position="533"/>
    </location>
</feature>
<proteinExistence type="predicted"/>
<dbReference type="PANTHER" id="PTHR28623">
    <property type="entry name" value="PROTEIN FAM118B"/>
    <property type="match status" value="1"/>
</dbReference>
<gene>
    <name evidence="4" type="ordered locus">Acid_4286</name>
</gene>
<dbReference type="eggNOG" id="COG5635">
    <property type="taxonomic scope" value="Bacteria"/>
</dbReference>
<dbReference type="KEGG" id="sus:Acid_4286"/>
<keyword evidence="2" id="KW-0007">Acetylation</keyword>